<dbReference type="KEGG" id="dci:113467964"/>
<dbReference type="PROSITE" id="PS50297">
    <property type="entry name" value="ANK_REP_REGION"/>
    <property type="match status" value="2"/>
</dbReference>
<name>A0A3Q0IVM4_DIACI</name>
<evidence type="ECO:0000256" key="1">
    <source>
        <dbReference type="ARBA" id="ARBA00022737"/>
    </source>
</evidence>
<dbReference type="GO" id="GO:0005634">
    <property type="term" value="C:nucleus"/>
    <property type="evidence" value="ECO:0007669"/>
    <property type="project" value="TreeGrafter"/>
</dbReference>
<dbReference type="STRING" id="121845.A0A3Q0IVM4"/>
<dbReference type="GO" id="GO:0045944">
    <property type="term" value="P:positive regulation of transcription by RNA polymerase II"/>
    <property type="evidence" value="ECO:0007669"/>
    <property type="project" value="TreeGrafter"/>
</dbReference>
<dbReference type="Pfam" id="PF12796">
    <property type="entry name" value="Ank_2"/>
    <property type="match status" value="1"/>
</dbReference>
<keyword evidence="1" id="KW-0677">Repeat</keyword>
<dbReference type="GeneID" id="113467964"/>
<sequence>MTIKHYQVYFNLQAAKEPLSREEALQKTVFELCTEGDLETVQTALKSFKSSKLPTDLVGSSPLHYAAKKNKLDIAKILIESNRCSLENKMKKTPLHLAAQEGYVDMCKLLIKHQIDVNAQDILETEILRHGKKK</sequence>
<dbReference type="SUPFAM" id="SSF48403">
    <property type="entry name" value="Ankyrin repeat"/>
    <property type="match status" value="1"/>
</dbReference>
<dbReference type="Proteomes" id="UP000079169">
    <property type="component" value="Unplaced"/>
</dbReference>
<dbReference type="SMART" id="SM00248">
    <property type="entry name" value="ANK"/>
    <property type="match status" value="2"/>
</dbReference>
<dbReference type="PaxDb" id="121845-A0A3Q0IVM4"/>
<evidence type="ECO:0000256" key="3">
    <source>
        <dbReference type="PROSITE-ProRule" id="PRU00023"/>
    </source>
</evidence>
<keyword evidence="2 3" id="KW-0040">ANK repeat</keyword>
<accession>A0A3Q0IVM4</accession>
<reference evidence="5" key="1">
    <citation type="submission" date="2025-08" db="UniProtKB">
        <authorList>
            <consortium name="RefSeq"/>
        </authorList>
    </citation>
    <scope>IDENTIFICATION</scope>
</reference>
<evidence type="ECO:0000313" key="5">
    <source>
        <dbReference type="RefSeq" id="XP_026680304.1"/>
    </source>
</evidence>
<dbReference type="Gene3D" id="1.25.40.20">
    <property type="entry name" value="Ankyrin repeat-containing domain"/>
    <property type="match status" value="1"/>
</dbReference>
<protein>
    <submittedName>
        <fullName evidence="5">GA-binding protein subunit beta-2-like</fullName>
    </submittedName>
</protein>
<organism evidence="4 5">
    <name type="scientific">Diaphorina citri</name>
    <name type="common">Asian citrus psyllid</name>
    <dbReference type="NCBI Taxonomy" id="121845"/>
    <lineage>
        <taxon>Eukaryota</taxon>
        <taxon>Metazoa</taxon>
        <taxon>Ecdysozoa</taxon>
        <taxon>Arthropoda</taxon>
        <taxon>Hexapoda</taxon>
        <taxon>Insecta</taxon>
        <taxon>Pterygota</taxon>
        <taxon>Neoptera</taxon>
        <taxon>Paraneoptera</taxon>
        <taxon>Hemiptera</taxon>
        <taxon>Sternorrhyncha</taxon>
        <taxon>Psylloidea</taxon>
        <taxon>Psyllidae</taxon>
        <taxon>Diaphorininae</taxon>
        <taxon>Diaphorina</taxon>
    </lineage>
</organism>
<keyword evidence="4" id="KW-1185">Reference proteome</keyword>
<feature type="repeat" description="ANK" evidence="3">
    <location>
        <begin position="58"/>
        <end position="82"/>
    </location>
</feature>
<dbReference type="InterPro" id="IPR002110">
    <property type="entry name" value="Ankyrin_rpt"/>
</dbReference>
<dbReference type="InterPro" id="IPR036770">
    <property type="entry name" value="Ankyrin_rpt-contain_sf"/>
</dbReference>
<proteinExistence type="predicted"/>
<feature type="repeat" description="ANK" evidence="3">
    <location>
        <begin position="90"/>
        <end position="122"/>
    </location>
</feature>
<dbReference type="InterPro" id="IPR050663">
    <property type="entry name" value="Ankyrin-SOCS_Box"/>
</dbReference>
<dbReference type="PRINTS" id="PR01415">
    <property type="entry name" value="ANKYRIN"/>
</dbReference>
<evidence type="ECO:0000313" key="4">
    <source>
        <dbReference type="Proteomes" id="UP000079169"/>
    </source>
</evidence>
<dbReference type="AlphaFoldDB" id="A0A3Q0IVM4"/>
<dbReference type="GO" id="GO:0000976">
    <property type="term" value="F:transcription cis-regulatory region binding"/>
    <property type="evidence" value="ECO:0007669"/>
    <property type="project" value="TreeGrafter"/>
</dbReference>
<dbReference type="PANTHER" id="PTHR24193:SF128">
    <property type="entry name" value="GA-BINDING PROTEIN SUBUNIT BETA-1"/>
    <property type="match status" value="1"/>
</dbReference>
<dbReference type="PANTHER" id="PTHR24193">
    <property type="entry name" value="ANKYRIN REPEAT PROTEIN"/>
    <property type="match status" value="1"/>
</dbReference>
<gene>
    <name evidence="5" type="primary">LOC113467964</name>
</gene>
<evidence type="ECO:0000256" key="2">
    <source>
        <dbReference type="ARBA" id="ARBA00023043"/>
    </source>
</evidence>
<dbReference type="PROSITE" id="PS50088">
    <property type="entry name" value="ANK_REPEAT"/>
    <property type="match status" value="2"/>
</dbReference>
<dbReference type="RefSeq" id="XP_026680304.1">
    <property type="nucleotide sequence ID" value="XM_026824503.1"/>
</dbReference>